<keyword evidence="1" id="KW-0472">Membrane</keyword>
<dbReference type="PATRIC" id="fig|1267003.4.peg.1034"/>
<dbReference type="EMBL" id="AZCZ01000025">
    <property type="protein sequence ID" value="KRK36274.1"/>
    <property type="molecule type" value="Genomic_DNA"/>
</dbReference>
<dbReference type="AlphaFoldDB" id="A0A0R1GYM9"/>
<name>A0A0R1GYM9_9LACO</name>
<evidence type="ECO:0000313" key="2">
    <source>
        <dbReference type="EMBL" id="KRK36274.1"/>
    </source>
</evidence>
<sequence>MSASTEAIIIEIVFSLGALIAVGGLIGLFIAKHRRRGLRPAMTIIFSGAGLVIIALLLNVLIFKTYDHVRVKKDQYYEIVSLTANMNTSLASSHAENQPVTPRDKKASKNVTYLVKHTNQGNHSLQLAQAAQAQLTTQQWPDLKLVKRNYRLILDHYFQETVQPSRTATRLSSHAYQQATKFHK</sequence>
<protein>
    <submittedName>
        <fullName evidence="2">Uncharacterized protein</fullName>
    </submittedName>
</protein>
<evidence type="ECO:0000313" key="3">
    <source>
        <dbReference type="Proteomes" id="UP000051176"/>
    </source>
</evidence>
<evidence type="ECO:0000256" key="1">
    <source>
        <dbReference type="SAM" id="Phobius"/>
    </source>
</evidence>
<reference evidence="2 3" key="1">
    <citation type="journal article" date="2015" name="Genome Announc.">
        <title>Expanding the biotechnology potential of lactobacilli through comparative genomics of 213 strains and associated genera.</title>
        <authorList>
            <person name="Sun Z."/>
            <person name="Harris H.M."/>
            <person name="McCann A."/>
            <person name="Guo C."/>
            <person name="Argimon S."/>
            <person name="Zhang W."/>
            <person name="Yang X."/>
            <person name="Jeffery I.B."/>
            <person name="Cooney J.C."/>
            <person name="Kagawa T.F."/>
            <person name="Liu W."/>
            <person name="Song Y."/>
            <person name="Salvetti E."/>
            <person name="Wrobel A."/>
            <person name="Rasinkangas P."/>
            <person name="Parkhill J."/>
            <person name="Rea M.C."/>
            <person name="O'Sullivan O."/>
            <person name="Ritari J."/>
            <person name="Douillard F.P."/>
            <person name="Paul Ross R."/>
            <person name="Yang R."/>
            <person name="Briner A.E."/>
            <person name="Felis G.E."/>
            <person name="de Vos W.M."/>
            <person name="Barrangou R."/>
            <person name="Klaenhammer T.R."/>
            <person name="Caufield P.W."/>
            <person name="Cui Y."/>
            <person name="Zhang H."/>
            <person name="O'Toole P.W."/>
        </authorList>
    </citation>
    <scope>NUCLEOTIDE SEQUENCE [LARGE SCALE GENOMIC DNA]</scope>
    <source>
        <strain evidence="2 3">ATCC 53295</strain>
    </source>
</reference>
<dbReference type="eggNOG" id="ENOG5030A64">
    <property type="taxonomic scope" value="Bacteria"/>
</dbReference>
<dbReference type="RefSeq" id="WP_020089698.1">
    <property type="nucleotide sequence ID" value="NZ_AZCZ01000025.1"/>
</dbReference>
<feature type="transmembrane region" description="Helical" evidence="1">
    <location>
        <begin position="12"/>
        <end position="31"/>
    </location>
</feature>
<feature type="transmembrane region" description="Helical" evidence="1">
    <location>
        <begin position="43"/>
        <end position="63"/>
    </location>
</feature>
<keyword evidence="1" id="KW-1133">Transmembrane helix</keyword>
<organism evidence="2 3">
    <name type="scientific">Levilactobacillus parabrevis ATCC 53295</name>
    <dbReference type="NCBI Taxonomy" id="1267003"/>
    <lineage>
        <taxon>Bacteria</taxon>
        <taxon>Bacillati</taxon>
        <taxon>Bacillota</taxon>
        <taxon>Bacilli</taxon>
        <taxon>Lactobacillales</taxon>
        <taxon>Lactobacillaceae</taxon>
        <taxon>Levilactobacillus</taxon>
    </lineage>
</organism>
<keyword evidence="1" id="KW-0812">Transmembrane</keyword>
<accession>A0A0R1GYM9</accession>
<gene>
    <name evidence="2" type="ORF">FD07_GL000974</name>
</gene>
<comment type="caution">
    <text evidence="2">The sequence shown here is derived from an EMBL/GenBank/DDBJ whole genome shotgun (WGS) entry which is preliminary data.</text>
</comment>
<dbReference type="OrthoDB" id="2294003at2"/>
<keyword evidence="3" id="KW-1185">Reference proteome</keyword>
<proteinExistence type="predicted"/>
<dbReference type="Proteomes" id="UP000051176">
    <property type="component" value="Unassembled WGS sequence"/>
</dbReference>